<dbReference type="STRING" id="1774968.AUC68_12375"/>
<dbReference type="EMBL" id="LPWG01000002">
    <property type="protein sequence ID" value="ODS01161.1"/>
    <property type="molecule type" value="Genomic_DNA"/>
</dbReference>
<dbReference type="AlphaFoldDB" id="A0A1E3W5U8"/>
<evidence type="ECO:0000313" key="1">
    <source>
        <dbReference type="EMBL" id="ODS01161.1"/>
    </source>
</evidence>
<organism evidence="1 2">
    <name type="scientific">Methyloceanibacter methanicus</name>
    <dbReference type="NCBI Taxonomy" id="1774968"/>
    <lineage>
        <taxon>Bacteria</taxon>
        <taxon>Pseudomonadati</taxon>
        <taxon>Pseudomonadota</taxon>
        <taxon>Alphaproteobacteria</taxon>
        <taxon>Hyphomicrobiales</taxon>
        <taxon>Hyphomicrobiaceae</taxon>
        <taxon>Methyloceanibacter</taxon>
    </lineage>
</organism>
<gene>
    <name evidence="1" type="ORF">AUC68_12375</name>
</gene>
<keyword evidence="2" id="KW-1185">Reference proteome</keyword>
<sequence>MALAGCGFRPLYGTNTTTASGTRLSEAMSSVDVQPIPGRVGQKVRNELIFSNTGGGHAAAPRYKLNVVLREQDIQQLVQVTGNAQGQVYQLQATYTLVDTATGKVRHKGKAISRAPYSRFQEVFANVRARYNAEDRAAETISESIKSQIAAYLATT</sequence>
<reference evidence="1 2" key="1">
    <citation type="journal article" date="2016" name="Environ. Microbiol.">
        <title>New Methyloceanibacter diversity from North Sea sediments includes methanotroph containing solely the soluble methane monooxygenase.</title>
        <authorList>
            <person name="Vekeman B."/>
            <person name="Kerckhof F.M."/>
            <person name="Cremers G."/>
            <person name="de Vos P."/>
            <person name="Vandamme P."/>
            <person name="Boon N."/>
            <person name="Op den Camp H.J."/>
            <person name="Heylen K."/>
        </authorList>
    </citation>
    <scope>NUCLEOTIDE SEQUENCE [LARGE SCALE GENOMIC DNA]</scope>
    <source>
        <strain evidence="1 2">R-67174</strain>
    </source>
</reference>
<name>A0A1E3W5U8_9HYPH</name>
<evidence type="ECO:0000313" key="2">
    <source>
        <dbReference type="Proteomes" id="UP000094501"/>
    </source>
</evidence>
<accession>A0A1E3W5U8</accession>
<evidence type="ECO:0008006" key="3">
    <source>
        <dbReference type="Google" id="ProtNLM"/>
    </source>
</evidence>
<protein>
    <recommendedName>
        <fullName evidence="3">LPS-assembly lipoprotein</fullName>
    </recommendedName>
</protein>
<dbReference type="Proteomes" id="UP000094501">
    <property type="component" value="Unassembled WGS sequence"/>
</dbReference>
<dbReference type="Gene3D" id="3.30.160.150">
    <property type="entry name" value="Lipoprotein like domain"/>
    <property type="match status" value="1"/>
</dbReference>
<comment type="caution">
    <text evidence="1">The sequence shown here is derived from an EMBL/GenBank/DDBJ whole genome shotgun (WGS) entry which is preliminary data.</text>
</comment>
<proteinExistence type="predicted"/>